<keyword evidence="4" id="KW-0539">Nucleus</keyword>
<feature type="region of interest" description="Disordered" evidence="5">
    <location>
        <begin position="35"/>
        <end position="112"/>
    </location>
</feature>
<evidence type="ECO:0000256" key="3">
    <source>
        <dbReference type="ARBA" id="ARBA00022490"/>
    </source>
</evidence>
<comment type="caution">
    <text evidence="6">The sequence shown here is derived from an EMBL/GenBank/DDBJ whole genome shotgun (WGS) entry which is preliminary data.</text>
</comment>
<reference evidence="6" key="1">
    <citation type="journal article" date="2023" name="Mol. Biol. Evol.">
        <title>Third-Generation Sequencing Reveals the Adaptive Role of the Epigenome in Three Deep-Sea Polychaetes.</title>
        <authorList>
            <person name="Perez M."/>
            <person name="Aroh O."/>
            <person name="Sun Y."/>
            <person name="Lan Y."/>
            <person name="Juniper S.K."/>
            <person name="Young C.R."/>
            <person name="Angers B."/>
            <person name="Qian P.Y."/>
        </authorList>
    </citation>
    <scope>NUCLEOTIDE SEQUENCE</scope>
    <source>
        <strain evidence="6">R07B-5</strain>
    </source>
</reference>
<evidence type="ECO:0000256" key="5">
    <source>
        <dbReference type="SAM" id="MobiDB-lite"/>
    </source>
</evidence>
<accession>A0AAD9PCL8</accession>
<dbReference type="AlphaFoldDB" id="A0AAD9PCL8"/>
<dbReference type="PANTHER" id="PTHR17616:SF8">
    <property type="entry name" value="TRANSCRIPTIONAL COACTIVATOR YORKIE"/>
    <property type="match status" value="1"/>
</dbReference>
<evidence type="ECO:0000256" key="1">
    <source>
        <dbReference type="ARBA" id="ARBA00004123"/>
    </source>
</evidence>
<protein>
    <submittedName>
        <fullName evidence="6">Uncharacterized protein</fullName>
    </submittedName>
</protein>
<proteinExistence type="predicted"/>
<dbReference type="GO" id="GO:0003713">
    <property type="term" value="F:transcription coactivator activity"/>
    <property type="evidence" value="ECO:0007669"/>
    <property type="project" value="TreeGrafter"/>
</dbReference>
<dbReference type="GO" id="GO:0005737">
    <property type="term" value="C:cytoplasm"/>
    <property type="evidence" value="ECO:0007669"/>
    <property type="project" value="UniProtKB-SubCell"/>
</dbReference>
<comment type="subcellular location">
    <subcellularLocation>
        <location evidence="2">Cytoplasm</location>
    </subcellularLocation>
    <subcellularLocation>
        <location evidence="1">Nucleus</location>
    </subcellularLocation>
</comment>
<name>A0AAD9PCL8_RIDPI</name>
<dbReference type="GO" id="GO:0045944">
    <property type="term" value="P:positive regulation of transcription by RNA polymerase II"/>
    <property type="evidence" value="ECO:0007669"/>
    <property type="project" value="TreeGrafter"/>
</dbReference>
<evidence type="ECO:0000256" key="4">
    <source>
        <dbReference type="ARBA" id="ARBA00023242"/>
    </source>
</evidence>
<sequence>MSDKMSDQLGKLVVHVRGDSDSDLDALFSVLKNDPSAQQQNSFKHRKLPASFFKPPEPRPGLNHSREGSQDSTNAGYSVASHRPAAHGPAGLAISHGRSLSSPAQLPHTLSAVPPAPIHVKQQSLAGEFSDELGHLPQSWELNKAAGSGADQRYFLK</sequence>
<dbReference type="EMBL" id="JAODUO010000032">
    <property type="protein sequence ID" value="KAK2192361.1"/>
    <property type="molecule type" value="Genomic_DNA"/>
</dbReference>
<dbReference type="PANTHER" id="PTHR17616">
    <property type="entry name" value="YES-ASSOCIATED PROTEIN YAP1 FAMILY MEMBER"/>
    <property type="match status" value="1"/>
</dbReference>
<keyword evidence="7" id="KW-1185">Reference proteome</keyword>
<organism evidence="6 7">
    <name type="scientific">Ridgeia piscesae</name>
    <name type="common">Tubeworm</name>
    <dbReference type="NCBI Taxonomy" id="27915"/>
    <lineage>
        <taxon>Eukaryota</taxon>
        <taxon>Metazoa</taxon>
        <taxon>Spiralia</taxon>
        <taxon>Lophotrochozoa</taxon>
        <taxon>Annelida</taxon>
        <taxon>Polychaeta</taxon>
        <taxon>Sedentaria</taxon>
        <taxon>Canalipalpata</taxon>
        <taxon>Sabellida</taxon>
        <taxon>Siboglinidae</taxon>
        <taxon>Ridgeia</taxon>
    </lineage>
</organism>
<dbReference type="InterPro" id="IPR051583">
    <property type="entry name" value="YAP1"/>
</dbReference>
<evidence type="ECO:0000313" key="7">
    <source>
        <dbReference type="Proteomes" id="UP001209878"/>
    </source>
</evidence>
<dbReference type="GO" id="GO:0005634">
    <property type="term" value="C:nucleus"/>
    <property type="evidence" value="ECO:0007669"/>
    <property type="project" value="UniProtKB-SubCell"/>
</dbReference>
<dbReference type="Gene3D" id="6.20.430.10">
    <property type="match status" value="1"/>
</dbReference>
<evidence type="ECO:0000256" key="2">
    <source>
        <dbReference type="ARBA" id="ARBA00004496"/>
    </source>
</evidence>
<dbReference type="GO" id="GO:0035329">
    <property type="term" value="P:hippo signaling"/>
    <property type="evidence" value="ECO:0007669"/>
    <property type="project" value="TreeGrafter"/>
</dbReference>
<dbReference type="Proteomes" id="UP001209878">
    <property type="component" value="Unassembled WGS sequence"/>
</dbReference>
<gene>
    <name evidence="6" type="ORF">NP493_32g02003</name>
</gene>
<keyword evidence="3" id="KW-0963">Cytoplasm</keyword>
<evidence type="ECO:0000313" key="6">
    <source>
        <dbReference type="EMBL" id="KAK2192361.1"/>
    </source>
</evidence>